<dbReference type="Gene3D" id="3.40.30.10">
    <property type="entry name" value="Glutaredoxin"/>
    <property type="match status" value="1"/>
</dbReference>
<dbReference type="Gene3D" id="1.25.40.10">
    <property type="entry name" value="Tetratricopeptide repeat domain"/>
    <property type="match status" value="2"/>
</dbReference>
<sequence length="302" mass="32315">MGLTTEEQKAVEQFREQVVTPSMDKLVILDFWAEWCGPCKQLTPVLEKVAADYADRGVVLAKVNVDENKFIAAQFQVRSIPTVYAIYQGQPIADLTPARTEPQLAQMLDQILEKLPIQAGDGSPDPAAQITPLLDAGEELLEHDGAEQAYNLFIDALAIAPEHPGALSGLIRALAALGRADEAQAIYDSLDETLKADAALVRASSVLSIAAAAVAPDELNTLKAAVEAAPDDHAKRIELANALMAAGQRDEAADALLQSIAADRAWNDGAAKARLLEIFAMIGLEDPWVSATRRKLSAILFG</sequence>
<reference evidence="4" key="1">
    <citation type="submission" date="2019-01" db="EMBL/GenBank/DDBJ databases">
        <title>Sphingorhabdus lacus sp.nov., isolated from an oligotrophic freshwater lake.</title>
        <authorList>
            <person name="Park M."/>
        </authorList>
    </citation>
    <scope>NUCLEOTIDE SEQUENCE [LARGE SCALE GENOMIC DNA]</scope>
    <source>
        <strain evidence="4">IMCC1753</strain>
    </source>
</reference>
<proteinExistence type="predicted"/>
<gene>
    <name evidence="3" type="ORF">EUU25_12840</name>
</gene>
<dbReference type="InterPro" id="IPR011990">
    <property type="entry name" value="TPR-like_helical_dom_sf"/>
</dbReference>
<dbReference type="Proteomes" id="UP000428803">
    <property type="component" value="Chromosome"/>
</dbReference>
<evidence type="ECO:0000313" key="3">
    <source>
        <dbReference type="EMBL" id="QGY82298.1"/>
    </source>
</evidence>
<protein>
    <submittedName>
        <fullName evidence="3">Tetratricopeptide repeat protein</fullName>
    </submittedName>
</protein>
<organism evidence="3 4">
    <name type="scientific">Sphingorhabdus lacus</name>
    <dbReference type="NCBI Taxonomy" id="392610"/>
    <lineage>
        <taxon>Bacteria</taxon>
        <taxon>Pseudomonadati</taxon>
        <taxon>Pseudomonadota</taxon>
        <taxon>Alphaproteobacteria</taxon>
        <taxon>Sphingomonadales</taxon>
        <taxon>Sphingomonadaceae</taxon>
        <taxon>Sphingorhabdus</taxon>
    </lineage>
</organism>
<evidence type="ECO:0000259" key="2">
    <source>
        <dbReference type="PROSITE" id="PS51352"/>
    </source>
</evidence>
<dbReference type="InterPro" id="IPR013766">
    <property type="entry name" value="Thioredoxin_domain"/>
</dbReference>
<dbReference type="InterPro" id="IPR036249">
    <property type="entry name" value="Thioredoxin-like_sf"/>
</dbReference>
<dbReference type="GO" id="GO:0006950">
    <property type="term" value="P:response to stress"/>
    <property type="evidence" value="ECO:0007669"/>
    <property type="project" value="UniProtKB-ARBA"/>
</dbReference>
<keyword evidence="1" id="KW-0676">Redox-active center</keyword>
<dbReference type="GO" id="GO:0045454">
    <property type="term" value="P:cell redox homeostasis"/>
    <property type="evidence" value="ECO:0007669"/>
    <property type="project" value="TreeGrafter"/>
</dbReference>
<dbReference type="SUPFAM" id="SSF48452">
    <property type="entry name" value="TPR-like"/>
    <property type="match status" value="1"/>
</dbReference>
<dbReference type="KEGG" id="slaa:EUU25_12840"/>
<dbReference type="PANTHER" id="PTHR43601">
    <property type="entry name" value="THIOREDOXIN, MITOCHONDRIAL"/>
    <property type="match status" value="1"/>
</dbReference>
<dbReference type="CDD" id="cd02947">
    <property type="entry name" value="TRX_family"/>
    <property type="match status" value="1"/>
</dbReference>
<dbReference type="Pfam" id="PF00085">
    <property type="entry name" value="Thioredoxin"/>
    <property type="match status" value="1"/>
</dbReference>
<dbReference type="SUPFAM" id="SSF52833">
    <property type="entry name" value="Thioredoxin-like"/>
    <property type="match status" value="1"/>
</dbReference>
<name>A0A6I6LCS3_9SPHN</name>
<dbReference type="PANTHER" id="PTHR43601:SF3">
    <property type="entry name" value="THIOREDOXIN, MITOCHONDRIAL"/>
    <property type="match status" value="1"/>
</dbReference>
<dbReference type="PROSITE" id="PS00194">
    <property type="entry name" value="THIOREDOXIN_1"/>
    <property type="match status" value="1"/>
</dbReference>
<dbReference type="Pfam" id="PF14559">
    <property type="entry name" value="TPR_19"/>
    <property type="match status" value="1"/>
</dbReference>
<dbReference type="PROSITE" id="PS51352">
    <property type="entry name" value="THIOREDOXIN_2"/>
    <property type="match status" value="1"/>
</dbReference>
<evidence type="ECO:0000313" key="4">
    <source>
        <dbReference type="Proteomes" id="UP000428803"/>
    </source>
</evidence>
<dbReference type="OrthoDB" id="9790390at2"/>
<dbReference type="Pfam" id="PF14561">
    <property type="entry name" value="TPR_20"/>
    <property type="match status" value="1"/>
</dbReference>
<feature type="domain" description="Thioredoxin" evidence="2">
    <location>
        <begin position="5"/>
        <end position="113"/>
    </location>
</feature>
<dbReference type="InterPro" id="IPR017937">
    <property type="entry name" value="Thioredoxin_CS"/>
</dbReference>
<dbReference type="EMBL" id="CP035733">
    <property type="protein sequence ID" value="QGY82298.1"/>
    <property type="molecule type" value="Genomic_DNA"/>
</dbReference>
<evidence type="ECO:0000256" key="1">
    <source>
        <dbReference type="ARBA" id="ARBA00023284"/>
    </source>
</evidence>
<accession>A0A6I6LCS3</accession>
<dbReference type="GO" id="GO:0015036">
    <property type="term" value="F:disulfide oxidoreductase activity"/>
    <property type="evidence" value="ECO:0007669"/>
    <property type="project" value="UniProtKB-ARBA"/>
</dbReference>
<dbReference type="AlphaFoldDB" id="A0A6I6LCS3"/>
<keyword evidence="4" id="KW-1185">Reference proteome</keyword>